<feature type="region of interest" description="Disordered" evidence="1">
    <location>
        <begin position="29"/>
        <end position="53"/>
    </location>
</feature>
<proteinExistence type="predicted"/>
<reference evidence="3 4" key="1">
    <citation type="journal article" date="2022" name="Nat. Plants">
        <title>Genomes of leafy and leafless Platanthera orchids illuminate the evolution of mycoheterotrophy.</title>
        <authorList>
            <person name="Li M.H."/>
            <person name="Liu K.W."/>
            <person name="Li Z."/>
            <person name="Lu H.C."/>
            <person name="Ye Q.L."/>
            <person name="Zhang D."/>
            <person name="Wang J.Y."/>
            <person name="Li Y.F."/>
            <person name="Zhong Z.M."/>
            <person name="Liu X."/>
            <person name="Yu X."/>
            <person name="Liu D.K."/>
            <person name="Tu X.D."/>
            <person name="Liu B."/>
            <person name="Hao Y."/>
            <person name="Liao X.Y."/>
            <person name="Jiang Y.T."/>
            <person name="Sun W.H."/>
            <person name="Chen J."/>
            <person name="Chen Y.Q."/>
            <person name="Ai Y."/>
            <person name="Zhai J.W."/>
            <person name="Wu S.S."/>
            <person name="Zhou Z."/>
            <person name="Hsiao Y.Y."/>
            <person name="Wu W.L."/>
            <person name="Chen Y.Y."/>
            <person name="Lin Y.F."/>
            <person name="Hsu J.L."/>
            <person name="Li C.Y."/>
            <person name="Wang Z.W."/>
            <person name="Zhao X."/>
            <person name="Zhong W.Y."/>
            <person name="Ma X.K."/>
            <person name="Ma L."/>
            <person name="Huang J."/>
            <person name="Chen G.Z."/>
            <person name="Huang M.Z."/>
            <person name="Huang L."/>
            <person name="Peng D.H."/>
            <person name="Luo Y.B."/>
            <person name="Zou S.Q."/>
            <person name="Chen S.P."/>
            <person name="Lan S."/>
            <person name="Tsai W.C."/>
            <person name="Van de Peer Y."/>
            <person name="Liu Z.J."/>
        </authorList>
    </citation>
    <scope>NUCLEOTIDE SEQUENCE [LARGE SCALE GENOMIC DNA]</scope>
    <source>
        <strain evidence="3">Lor288</strain>
    </source>
</reference>
<accession>A0ABR2M3P9</accession>
<keyword evidence="2" id="KW-1133">Transmembrane helix</keyword>
<evidence type="ECO:0000256" key="1">
    <source>
        <dbReference type="SAM" id="MobiDB-lite"/>
    </source>
</evidence>
<feature type="compositionally biased region" description="Basic and acidic residues" evidence="1">
    <location>
        <begin position="35"/>
        <end position="53"/>
    </location>
</feature>
<protein>
    <submittedName>
        <fullName evidence="3">Uncharacterized protein</fullName>
    </submittedName>
</protein>
<gene>
    <name evidence="3" type="ORF">KSP40_PGU001501</name>
</gene>
<keyword evidence="2" id="KW-0472">Membrane</keyword>
<organism evidence="3 4">
    <name type="scientific">Platanthera guangdongensis</name>
    <dbReference type="NCBI Taxonomy" id="2320717"/>
    <lineage>
        <taxon>Eukaryota</taxon>
        <taxon>Viridiplantae</taxon>
        <taxon>Streptophyta</taxon>
        <taxon>Embryophyta</taxon>
        <taxon>Tracheophyta</taxon>
        <taxon>Spermatophyta</taxon>
        <taxon>Magnoliopsida</taxon>
        <taxon>Liliopsida</taxon>
        <taxon>Asparagales</taxon>
        <taxon>Orchidaceae</taxon>
        <taxon>Orchidoideae</taxon>
        <taxon>Orchideae</taxon>
        <taxon>Orchidinae</taxon>
        <taxon>Platanthera</taxon>
    </lineage>
</organism>
<evidence type="ECO:0000256" key="2">
    <source>
        <dbReference type="SAM" id="Phobius"/>
    </source>
</evidence>
<name>A0ABR2M3P9_9ASPA</name>
<dbReference type="Proteomes" id="UP001412067">
    <property type="component" value="Unassembled WGS sequence"/>
</dbReference>
<keyword evidence="4" id="KW-1185">Reference proteome</keyword>
<feature type="transmembrane region" description="Helical" evidence="2">
    <location>
        <begin position="182"/>
        <end position="200"/>
    </location>
</feature>
<dbReference type="PANTHER" id="PTHR31061:SF5">
    <property type="entry name" value="HEPARAN-ALPHA-GLUCOSAMINIDE N-ACETYLTRANSFERASE CATALYTIC DOMAIN-CONTAINING PROTEIN"/>
    <property type="match status" value="1"/>
</dbReference>
<evidence type="ECO:0000313" key="4">
    <source>
        <dbReference type="Proteomes" id="UP001412067"/>
    </source>
</evidence>
<dbReference type="PANTHER" id="PTHR31061">
    <property type="entry name" value="LD22376P"/>
    <property type="match status" value="1"/>
</dbReference>
<comment type="caution">
    <text evidence="3">The sequence shown here is derived from an EMBL/GenBank/DDBJ whole genome shotgun (WGS) entry which is preliminary data.</text>
</comment>
<keyword evidence="2" id="KW-0812">Transmembrane</keyword>
<feature type="region of interest" description="Disordered" evidence="1">
    <location>
        <begin position="206"/>
        <end position="228"/>
    </location>
</feature>
<evidence type="ECO:0000313" key="3">
    <source>
        <dbReference type="EMBL" id="KAK8958311.1"/>
    </source>
</evidence>
<sequence>MHALQHVRNSARPHVQSCVRGRNVARTGIDNGVDQLHRDGGGDDGHHHDGCVNDNNGEERIVPAYLVVALIEVLTHKFRPREIGSNPFAISRGYSWQWVVLMCSHVNVGCTFSSRNDGPLRDDAPSWCLAPFDPEGLLSSISTILSTTIGVHYGHVLVHYKNYSPVHIAAIPLNKQLYNINYVYFTAGLAVIVLSAFYWLQTEKGGSGTCSSSKHEGKKGEGPTASAKTKPAAVLGTVLHSRSNLDMWIIAHSSSCALRPHMRCLTHYLGETVPRAPSRAHQLPSNCLEPPVLRVAPPLAVRCVAPPLRMQRASLPGKAHGPTRRSVHA</sequence>
<dbReference type="EMBL" id="JBBWWR010000012">
    <property type="protein sequence ID" value="KAK8958311.1"/>
    <property type="molecule type" value="Genomic_DNA"/>
</dbReference>